<sequence length="245" mass="28824">MPDKWYQSWFNSPYYHILYSQHNDSEAEFFIDKLCSRLTPQPNARILDIASGRGRHSIYLNKKGFDVTGIDLSHSNVTYAKRYENETLHFYEHDMRHLLYINYFDIALNLFTSFGYFESESDHVKALQAFRKSLKPDGLLVLDYFNSSKILSHLTNKSTKKIDGISFHITKHVDNGKVIKTINFDDKGHHYEFKEEVVAFSLTDFQKIFKLSGFEIIHYYGDYSLSEYEENTSDRLIFICKKADD</sequence>
<dbReference type="Pfam" id="PF13489">
    <property type="entry name" value="Methyltransf_23"/>
    <property type="match status" value="1"/>
</dbReference>
<organism evidence="1 2">
    <name type="scientific">Arcticibacter pallidicorallinus</name>
    <dbReference type="NCBI Taxonomy" id="1259464"/>
    <lineage>
        <taxon>Bacteria</taxon>
        <taxon>Pseudomonadati</taxon>
        <taxon>Bacteroidota</taxon>
        <taxon>Sphingobacteriia</taxon>
        <taxon>Sphingobacteriales</taxon>
        <taxon>Sphingobacteriaceae</taxon>
        <taxon>Arcticibacter</taxon>
    </lineage>
</organism>
<keyword evidence="1" id="KW-0489">Methyltransferase</keyword>
<dbReference type="PANTHER" id="PTHR43861">
    <property type="entry name" value="TRANS-ACONITATE 2-METHYLTRANSFERASE-RELATED"/>
    <property type="match status" value="1"/>
</dbReference>
<dbReference type="GO" id="GO:0008168">
    <property type="term" value="F:methyltransferase activity"/>
    <property type="evidence" value="ECO:0007669"/>
    <property type="project" value="UniProtKB-KW"/>
</dbReference>
<dbReference type="InterPro" id="IPR029063">
    <property type="entry name" value="SAM-dependent_MTases_sf"/>
</dbReference>
<name>A0A2T0UC17_9SPHI</name>
<keyword evidence="1" id="KW-0808">Transferase</keyword>
<keyword evidence="2" id="KW-1185">Reference proteome</keyword>
<dbReference type="Gene3D" id="3.40.50.150">
    <property type="entry name" value="Vaccinia Virus protein VP39"/>
    <property type="match status" value="1"/>
</dbReference>
<dbReference type="GO" id="GO:0032259">
    <property type="term" value="P:methylation"/>
    <property type="evidence" value="ECO:0007669"/>
    <property type="project" value="UniProtKB-KW"/>
</dbReference>
<gene>
    <name evidence="1" type="ORF">B0I27_101412</name>
</gene>
<comment type="caution">
    <text evidence="1">The sequence shown here is derived from an EMBL/GenBank/DDBJ whole genome shotgun (WGS) entry which is preliminary data.</text>
</comment>
<evidence type="ECO:0000313" key="1">
    <source>
        <dbReference type="EMBL" id="PRY55442.1"/>
    </source>
</evidence>
<dbReference type="OrthoDB" id="9811589at2"/>
<dbReference type="SUPFAM" id="SSF53335">
    <property type="entry name" value="S-adenosyl-L-methionine-dependent methyltransferases"/>
    <property type="match status" value="1"/>
</dbReference>
<dbReference type="EMBL" id="PVTH01000001">
    <property type="protein sequence ID" value="PRY55442.1"/>
    <property type="molecule type" value="Genomic_DNA"/>
</dbReference>
<proteinExistence type="predicted"/>
<dbReference type="Gene3D" id="2.20.25.110">
    <property type="entry name" value="S-adenosyl-L-methionine-dependent methyltransferases"/>
    <property type="match status" value="1"/>
</dbReference>
<dbReference type="AlphaFoldDB" id="A0A2T0UC17"/>
<reference evidence="1 2" key="1">
    <citation type="submission" date="2018-03" db="EMBL/GenBank/DDBJ databases">
        <title>Genomic Encyclopedia of Type Strains, Phase III (KMG-III): the genomes of soil and plant-associated and newly described type strains.</title>
        <authorList>
            <person name="Whitman W."/>
        </authorList>
    </citation>
    <scope>NUCLEOTIDE SEQUENCE [LARGE SCALE GENOMIC DNA]</scope>
    <source>
        <strain evidence="1 2">CGMCC 1.9313</strain>
    </source>
</reference>
<dbReference type="Proteomes" id="UP000238034">
    <property type="component" value="Unassembled WGS sequence"/>
</dbReference>
<dbReference type="CDD" id="cd02440">
    <property type="entry name" value="AdoMet_MTases"/>
    <property type="match status" value="1"/>
</dbReference>
<protein>
    <submittedName>
        <fullName evidence="1">2-polyprenyl-3-methyl-5-hydroxy-6-metoxy-1, 4-benzoquinol methylase</fullName>
    </submittedName>
</protein>
<accession>A0A2T0UC17</accession>
<evidence type="ECO:0000313" key="2">
    <source>
        <dbReference type="Proteomes" id="UP000238034"/>
    </source>
</evidence>
<dbReference type="RefSeq" id="WP_106290857.1">
    <property type="nucleotide sequence ID" value="NZ_PVTH01000001.1"/>
</dbReference>